<dbReference type="InterPro" id="IPR051681">
    <property type="entry name" value="Ser/Thr_Kinases-Pseudokinases"/>
</dbReference>
<evidence type="ECO:0000259" key="5">
    <source>
        <dbReference type="PROSITE" id="PS50011"/>
    </source>
</evidence>
<gene>
    <name evidence="6" type="ORF">AGERDE_LOCUS3607</name>
</gene>
<organism evidence="6 7">
    <name type="scientific">Ambispora gerdemannii</name>
    <dbReference type="NCBI Taxonomy" id="144530"/>
    <lineage>
        <taxon>Eukaryota</taxon>
        <taxon>Fungi</taxon>
        <taxon>Fungi incertae sedis</taxon>
        <taxon>Mucoromycota</taxon>
        <taxon>Glomeromycotina</taxon>
        <taxon>Glomeromycetes</taxon>
        <taxon>Archaeosporales</taxon>
        <taxon>Ambisporaceae</taxon>
        <taxon>Ambispora</taxon>
    </lineage>
</organism>
<keyword evidence="3" id="KW-0418">Kinase</keyword>
<dbReference type="GO" id="GO:0004674">
    <property type="term" value="F:protein serine/threonine kinase activity"/>
    <property type="evidence" value="ECO:0007669"/>
    <property type="project" value="TreeGrafter"/>
</dbReference>
<keyword evidence="4" id="KW-0067">ATP-binding</keyword>
<dbReference type="InterPro" id="IPR000719">
    <property type="entry name" value="Prot_kinase_dom"/>
</dbReference>
<dbReference type="OrthoDB" id="10261027at2759"/>
<dbReference type="AlphaFoldDB" id="A0A9N8ZG43"/>
<name>A0A9N8ZG43_9GLOM</name>
<protein>
    <submittedName>
        <fullName evidence="6">4312_t:CDS:1</fullName>
    </submittedName>
</protein>
<dbReference type="PANTHER" id="PTHR44329:SF288">
    <property type="entry name" value="MITOGEN-ACTIVATED PROTEIN KINASE KINASE KINASE 20"/>
    <property type="match status" value="1"/>
</dbReference>
<feature type="domain" description="Protein kinase" evidence="5">
    <location>
        <begin position="21"/>
        <end position="298"/>
    </location>
</feature>
<dbReference type="SUPFAM" id="SSF56112">
    <property type="entry name" value="Protein kinase-like (PK-like)"/>
    <property type="match status" value="1"/>
</dbReference>
<proteinExistence type="predicted"/>
<dbReference type="Proteomes" id="UP000789831">
    <property type="component" value="Unassembled WGS sequence"/>
</dbReference>
<sequence>MHVNQDPLLKMFPEQIPYEQFQNLRVFGSGGYSTVISAIWKDGPRVRCDKSKKWIRRGPTHVALKRLRRVNNYFVRVRNEAAIHLSIARSRYIIDFYGISSDPTSRDFIFVMQFAQKGSLHDFLEANFNQIQWNDKLKILFGIISGLRKLHENNFIHCDLHSGNILIDQNGRALLTDFGLTIKNEPPYNDLNSLQTLYGVMSSLAPETLRTGRRSKAADIYSIGMLMWELSSGKRPFASVPHDYELIFSICNEVRPCRPSIIEGTPRVYVDLMSRCWEVDPENRPDTKSVYESINEYFSNRSSIIGVLTSNISNFSTSRDSHLALSMNETIRVFKQQISSAVLTLNVLNG</sequence>
<evidence type="ECO:0000313" key="6">
    <source>
        <dbReference type="EMBL" id="CAG8488192.1"/>
    </source>
</evidence>
<dbReference type="PRINTS" id="PR00109">
    <property type="entry name" value="TYRKINASE"/>
</dbReference>
<reference evidence="6" key="1">
    <citation type="submission" date="2021-06" db="EMBL/GenBank/DDBJ databases">
        <authorList>
            <person name="Kallberg Y."/>
            <person name="Tangrot J."/>
            <person name="Rosling A."/>
        </authorList>
    </citation>
    <scope>NUCLEOTIDE SEQUENCE</scope>
    <source>
        <strain evidence="6">MT106</strain>
    </source>
</reference>
<evidence type="ECO:0000313" key="7">
    <source>
        <dbReference type="Proteomes" id="UP000789831"/>
    </source>
</evidence>
<evidence type="ECO:0000256" key="1">
    <source>
        <dbReference type="ARBA" id="ARBA00022679"/>
    </source>
</evidence>
<dbReference type="EMBL" id="CAJVPL010000366">
    <property type="protein sequence ID" value="CAG8488192.1"/>
    <property type="molecule type" value="Genomic_DNA"/>
</dbReference>
<dbReference type="Pfam" id="PF07714">
    <property type="entry name" value="PK_Tyr_Ser-Thr"/>
    <property type="match status" value="1"/>
</dbReference>
<dbReference type="InterPro" id="IPR001245">
    <property type="entry name" value="Ser-Thr/Tyr_kinase_cat_dom"/>
</dbReference>
<dbReference type="PROSITE" id="PS50011">
    <property type="entry name" value="PROTEIN_KINASE_DOM"/>
    <property type="match status" value="1"/>
</dbReference>
<evidence type="ECO:0000256" key="4">
    <source>
        <dbReference type="ARBA" id="ARBA00022840"/>
    </source>
</evidence>
<dbReference type="PANTHER" id="PTHR44329">
    <property type="entry name" value="SERINE/THREONINE-PROTEIN KINASE TNNI3K-RELATED"/>
    <property type="match status" value="1"/>
</dbReference>
<keyword evidence="7" id="KW-1185">Reference proteome</keyword>
<evidence type="ECO:0000256" key="2">
    <source>
        <dbReference type="ARBA" id="ARBA00022741"/>
    </source>
</evidence>
<dbReference type="InterPro" id="IPR011009">
    <property type="entry name" value="Kinase-like_dom_sf"/>
</dbReference>
<dbReference type="Gene3D" id="1.10.510.10">
    <property type="entry name" value="Transferase(Phosphotransferase) domain 1"/>
    <property type="match status" value="1"/>
</dbReference>
<accession>A0A9N8ZG43</accession>
<keyword evidence="2" id="KW-0547">Nucleotide-binding</keyword>
<evidence type="ECO:0000256" key="3">
    <source>
        <dbReference type="ARBA" id="ARBA00022777"/>
    </source>
</evidence>
<dbReference type="GO" id="GO:0005524">
    <property type="term" value="F:ATP binding"/>
    <property type="evidence" value="ECO:0007669"/>
    <property type="project" value="UniProtKB-KW"/>
</dbReference>
<comment type="caution">
    <text evidence="6">The sequence shown here is derived from an EMBL/GenBank/DDBJ whole genome shotgun (WGS) entry which is preliminary data.</text>
</comment>
<keyword evidence="1" id="KW-0808">Transferase</keyword>